<dbReference type="EMBL" id="GBRH01184844">
    <property type="protein sequence ID" value="JAE13052.1"/>
    <property type="molecule type" value="Transcribed_RNA"/>
</dbReference>
<evidence type="ECO:0000313" key="1">
    <source>
        <dbReference type="EMBL" id="JAE13052.1"/>
    </source>
</evidence>
<name>A0A0A9FL41_ARUDO</name>
<reference evidence="1" key="1">
    <citation type="submission" date="2014-09" db="EMBL/GenBank/DDBJ databases">
        <authorList>
            <person name="Magalhaes I.L.F."/>
            <person name="Oliveira U."/>
            <person name="Santos F.R."/>
            <person name="Vidigal T.H.D.A."/>
            <person name="Brescovit A.D."/>
            <person name="Santos A.J."/>
        </authorList>
    </citation>
    <scope>NUCLEOTIDE SEQUENCE</scope>
    <source>
        <tissue evidence="1">Shoot tissue taken approximately 20 cm above the soil surface</tissue>
    </source>
</reference>
<dbReference type="AlphaFoldDB" id="A0A0A9FL41"/>
<protein>
    <submittedName>
        <fullName evidence="1">Uncharacterized protein</fullName>
    </submittedName>
</protein>
<organism evidence="1">
    <name type="scientific">Arundo donax</name>
    <name type="common">Giant reed</name>
    <name type="synonym">Donax arundinaceus</name>
    <dbReference type="NCBI Taxonomy" id="35708"/>
    <lineage>
        <taxon>Eukaryota</taxon>
        <taxon>Viridiplantae</taxon>
        <taxon>Streptophyta</taxon>
        <taxon>Embryophyta</taxon>
        <taxon>Tracheophyta</taxon>
        <taxon>Spermatophyta</taxon>
        <taxon>Magnoliopsida</taxon>
        <taxon>Liliopsida</taxon>
        <taxon>Poales</taxon>
        <taxon>Poaceae</taxon>
        <taxon>PACMAD clade</taxon>
        <taxon>Arundinoideae</taxon>
        <taxon>Arundineae</taxon>
        <taxon>Arundo</taxon>
    </lineage>
</organism>
<reference evidence="1" key="2">
    <citation type="journal article" date="2015" name="Data Brief">
        <title>Shoot transcriptome of the giant reed, Arundo donax.</title>
        <authorList>
            <person name="Barrero R.A."/>
            <person name="Guerrero F.D."/>
            <person name="Moolhuijzen P."/>
            <person name="Goolsby J.A."/>
            <person name="Tidwell J."/>
            <person name="Bellgard S.E."/>
            <person name="Bellgard M.I."/>
        </authorList>
    </citation>
    <scope>NUCLEOTIDE SEQUENCE</scope>
    <source>
        <tissue evidence="1">Shoot tissue taken approximately 20 cm above the soil surface</tissue>
    </source>
</reference>
<accession>A0A0A9FL41</accession>
<sequence length="23" mass="2568">MQMLESEVSTSLLVLSAGPWLIY</sequence>
<proteinExistence type="predicted"/>